<dbReference type="Proteomes" id="UP000075604">
    <property type="component" value="Unassembled WGS sequence"/>
</dbReference>
<proteinExistence type="predicted"/>
<gene>
    <name evidence="1" type="ORF">BE04_17745</name>
</gene>
<comment type="caution">
    <text evidence="1">The sequence shown here is derived from an EMBL/GenBank/DDBJ whole genome shotgun (WGS) entry which is preliminary data.</text>
</comment>
<name>A0A150PWS9_SORCE</name>
<sequence length="208" mass="23728">MEDPVNEKNVDLAGALADVRRAYRLLHAYHRRLCDLLQLTDEFLAERGFEFDRWTPINVARLPQSTKPFFRPEHWAWDLTPAYQVECVWQGSSNGTHCKIHIHAIADTGYDDSCDGEPDATSFKSAETAASELRIGLHRTRADEPDWSSAWNQLSRMANRKNGAEHKVRVGGDEYAYRYFDLNLAALGDEGAIKEKLLLPLDRWRLGA</sequence>
<accession>A0A150PWS9</accession>
<evidence type="ECO:0000313" key="2">
    <source>
        <dbReference type="Proteomes" id="UP000075604"/>
    </source>
</evidence>
<dbReference type="AlphaFoldDB" id="A0A150PWS9"/>
<evidence type="ECO:0000313" key="1">
    <source>
        <dbReference type="EMBL" id="KYF60130.1"/>
    </source>
</evidence>
<protein>
    <submittedName>
        <fullName evidence="1">Uncharacterized protein</fullName>
    </submittedName>
</protein>
<reference evidence="1 2" key="1">
    <citation type="submission" date="2014-02" db="EMBL/GenBank/DDBJ databases">
        <title>The small core and large imbalanced accessory genome model reveals a collaborative survival strategy of Sorangium cellulosum strains in nature.</title>
        <authorList>
            <person name="Han K."/>
            <person name="Peng R."/>
            <person name="Blom J."/>
            <person name="Li Y.-Z."/>
        </authorList>
    </citation>
    <scope>NUCLEOTIDE SEQUENCE [LARGE SCALE GENOMIC DNA]</scope>
    <source>
        <strain evidence="1 2">So0157-18</strain>
    </source>
</reference>
<dbReference type="EMBL" id="JELX01001056">
    <property type="protein sequence ID" value="KYF60130.1"/>
    <property type="molecule type" value="Genomic_DNA"/>
</dbReference>
<organism evidence="1 2">
    <name type="scientific">Sorangium cellulosum</name>
    <name type="common">Polyangium cellulosum</name>
    <dbReference type="NCBI Taxonomy" id="56"/>
    <lineage>
        <taxon>Bacteria</taxon>
        <taxon>Pseudomonadati</taxon>
        <taxon>Myxococcota</taxon>
        <taxon>Polyangia</taxon>
        <taxon>Polyangiales</taxon>
        <taxon>Polyangiaceae</taxon>
        <taxon>Sorangium</taxon>
    </lineage>
</organism>